<keyword evidence="2" id="KW-0964">Secreted</keyword>
<comment type="subcellular location">
    <subcellularLocation>
        <location evidence="1">Secreted</location>
    </subcellularLocation>
</comment>
<dbReference type="InterPro" id="IPR006644">
    <property type="entry name" value="Cadg"/>
</dbReference>
<dbReference type="GO" id="GO:0005509">
    <property type="term" value="F:calcium ion binding"/>
    <property type="evidence" value="ECO:0007669"/>
    <property type="project" value="InterPro"/>
</dbReference>
<evidence type="ECO:0000259" key="4">
    <source>
        <dbReference type="SMART" id="SM00736"/>
    </source>
</evidence>
<evidence type="ECO:0000256" key="3">
    <source>
        <dbReference type="ARBA" id="ARBA00022729"/>
    </source>
</evidence>
<dbReference type="Proteomes" id="UP000033684">
    <property type="component" value="Unassembled WGS sequence"/>
</dbReference>
<protein>
    <recommendedName>
        <fullName evidence="4">Dystroglycan-type cadherin-like domain-containing protein</fullName>
    </recommendedName>
</protein>
<dbReference type="Gene3D" id="2.60.40.10">
    <property type="entry name" value="Immunoglobulins"/>
    <property type="match status" value="2"/>
</dbReference>
<dbReference type="RefSeq" id="WP_045780103.1">
    <property type="nucleotide sequence ID" value="NZ_LAJX01000197.1"/>
</dbReference>
<reference evidence="6" key="1">
    <citation type="submission" date="2015-03" db="EMBL/GenBank/DDBJ databases">
        <title>Draft genome sequence of a novel methanotroph (Sn10-6) isolated from flooded ricefield rhizosphere in India.</title>
        <authorList>
            <person name="Pandit P.S."/>
            <person name="Pore S.D."/>
            <person name="Arora P."/>
            <person name="Kapse N.G."/>
            <person name="Dhakephalkar P.K."/>
            <person name="Rahalkar M.C."/>
        </authorList>
    </citation>
    <scope>NUCLEOTIDE SEQUENCE [LARGE SCALE GENOMIC DNA]</scope>
    <source>
        <strain evidence="6">Sn10-6</strain>
    </source>
</reference>
<dbReference type="InterPro" id="IPR033764">
    <property type="entry name" value="Sdr_B"/>
</dbReference>
<name>A0A0F3IFQ6_9GAMM</name>
<sequence>MGLYCTRWHFCDIDTGDVLTLSAQLADGSSLPSWLNFDVLTQRFTGTAPAGWSQAVTVTATDILGLTASDTFLLDITQPPLVKSALIGDSVWYDRNANGLKENDEPGVAGVTVKLLNTSGALLATTQTDALGHYQFNQLAAGNYRVQAIAPDGMNFTLANQGSNESLDSDAIHTTGLTDSVTLAVGGKNLDVDIGLTIPSKTCFTYTFKGCAQTDGPDGNLLSFKSNGVALHASAFSQDKTTGVFSSAWLGNYSGGLGVTDKKEGSGRNSSHTVDNQGQNNFVVFEFATDVIVDKAYLSYVTADSDIKIWIGHIDQAFTNHGNLSPELLAQMSFSELNQTTLSSARWADVNKPEWLGNVLIIAADTTDTSPEDSFKIQQLKVCVSTTNSVCNIALNDASYNNTGAGIALDQDSKAVTGDLVTLLGMQAYQSDFFD</sequence>
<dbReference type="PANTHER" id="PTHR23303">
    <property type="entry name" value="CARBOXYPEPTIDASE REGULATORY REGION-CONTAINING"/>
    <property type="match status" value="1"/>
</dbReference>
<dbReference type="Pfam" id="PF17210">
    <property type="entry name" value="SdrD_B"/>
    <property type="match status" value="1"/>
</dbReference>
<dbReference type="AlphaFoldDB" id="A0A0F3IFQ6"/>
<proteinExistence type="predicted"/>
<evidence type="ECO:0000313" key="5">
    <source>
        <dbReference type="EMBL" id="KJV05625.1"/>
    </source>
</evidence>
<keyword evidence="6" id="KW-1185">Reference proteome</keyword>
<dbReference type="InterPro" id="IPR013783">
    <property type="entry name" value="Ig-like_fold"/>
</dbReference>
<dbReference type="GO" id="GO:0005576">
    <property type="term" value="C:extracellular region"/>
    <property type="evidence" value="ECO:0007669"/>
    <property type="project" value="UniProtKB-SubCell"/>
</dbReference>
<feature type="domain" description="Dystroglycan-type cadherin-like" evidence="4">
    <location>
        <begin position="10"/>
        <end position="83"/>
    </location>
</feature>
<organism evidence="5 6">
    <name type="scientific">Methylocucumis oryzae</name>
    <dbReference type="NCBI Taxonomy" id="1632867"/>
    <lineage>
        <taxon>Bacteria</taxon>
        <taxon>Pseudomonadati</taxon>
        <taxon>Pseudomonadota</taxon>
        <taxon>Gammaproteobacteria</taxon>
        <taxon>Methylococcales</taxon>
        <taxon>Methylococcaceae</taxon>
        <taxon>Methylocucumis</taxon>
    </lineage>
</organism>
<evidence type="ECO:0000256" key="1">
    <source>
        <dbReference type="ARBA" id="ARBA00004613"/>
    </source>
</evidence>
<dbReference type="OrthoDB" id="5619324at2"/>
<dbReference type="PANTHER" id="PTHR23303:SF15">
    <property type="entry name" value="COLOSSIN-A"/>
    <property type="match status" value="1"/>
</dbReference>
<dbReference type="SMART" id="SM00736">
    <property type="entry name" value="CADG"/>
    <property type="match status" value="1"/>
</dbReference>
<evidence type="ECO:0000256" key="2">
    <source>
        <dbReference type="ARBA" id="ARBA00022525"/>
    </source>
</evidence>
<dbReference type="GO" id="GO:0016020">
    <property type="term" value="C:membrane"/>
    <property type="evidence" value="ECO:0007669"/>
    <property type="project" value="InterPro"/>
</dbReference>
<dbReference type="InterPro" id="IPR015919">
    <property type="entry name" value="Cadherin-like_sf"/>
</dbReference>
<reference evidence="5 6" key="2">
    <citation type="journal article" date="2016" name="Microb. Ecol.">
        <title>Genome Characteristics of a Novel Type I Methanotroph (Sn10-6) Isolated from a Flooded Indian Rice Field.</title>
        <authorList>
            <person name="Rahalkar M.C."/>
            <person name="Pandit P.S."/>
            <person name="Dhakephalkar P.K."/>
            <person name="Pore S."/>
            <person name="Arora P."/>
            <person name="Kapse N."/>
        </authorList>
    </citation>
    <scope>NUCLEOTIDE SEQUENCE [LARGE SCALE GENOMIC DNA]</scope>
    <source>
        <strain evidence="5 6">Sn10-6</strain>
    </source>
</reference>
<dbReference type="SUPFAM" id="SSF117074">
    <property type="entry name" value="Hypothetical protein PA1324"/>
    <property type="match status" value="1"/>
</dbReference>
<gene>
    <name evidence="5" type="ORF">VZ94_16795</name>
</gene>
<dbReference type="EMBL" id="LAJX01000197">
    <property type="protein sequence ID" value="KJV05625.1"/>
    <property type="molecule type" value="Genomic_DNA"/>
</dbReference>
<evidence type="ECO:0000313" key="6">
    <source>
        <dbReference type="Proteomes" id="UP000033684"/>
    </source>
</evidence>
<dbReference type="Pfam" id="PF05345">
    <property type="entry name" value="He_PIG"/>
    <property type="match status" value="1"/>
</dbReference>
<accession>A0A0F3IFQ6</accession>
<dbReference type="InterPro" id="IPR051417">
    <property type="entry name" value="SDr/BOS_complex"/>
</dbReference>
<keyword evidence="3" id="KW-0732">Signal</keyword>
<comment type="caution">
    <text evidence="5">The sequence shown here is derived from an EMBL/GenBank/DDBJ whole genome shotgun (WGS) entry which is preliminary data.</text>
</comment>
<dbReference type="SUPFAM" id="SSF49313">
    <property type="entry name" value="Cadherin-like"/>
    <property type="match status" value="1"/>
</dbReference>